<dbReference type="InterPro" id="IPR006659">
    <property type="entry name" value="Arsenate_reductase"/>
</dbReference>
<evidence type="ECO:0000256" key="3">
    <source>
        <dbReference type="ARBA" id="ARBA00038969"/>
    </source>
</evidence>
<dbReference type="EC" id="1.20.4.1" evidence="3"/>
<dbReference type="NCBIfam" id="TIGR00014">
    <property type="entry name" value="arsC"/>
    <property type="match status" value="1"/>
</dbReference>
<evidence type="ECO:0000256" key="1">
    <source>
        <dbReference type="ARBA" id="ARBA00007198"/>
    </source>
</evidence>
<dbReference type="InterPro" id="IPR006660">
    <property type="entry name" value="Arsenate_reductase-like"/>
</dbReference>
<comment type="caution">
    <text evidence="5">The sequence shown here is derived from an EMBL/GenBank/DDBJ whole genome shotgun (WGS) entry which is preliminary data.</text>
</comment>
<dbReference type="SUPFAM" id="SSF52833">
    <property type="entry name" value="Thioredoxin-like"/>
    <property type="match status" value="1"/>
</dbReference>
<dbReference type="PANTHER" id="PTHR30041">
    <property type="entry name" value="ARSENATE REDUCTASE"/>
    <property type="match status" value="1"/>
</dbReference>
<dbReference type="CDD" id="cd03034">
    <property type="entry name" value="ArsC_ArsC"/>
    <property type="match status" value="1"/>
</dbReference>
<dbReference type="PROSITE" id="PS51353">
    <property type="entry name" value="ARSC"/>
    <property type="match status" value="1"/>
</dbReference>
<reference evidence="5 6" key="1">
    <citation type="submission" date="2023-07" db="EMBL/GenBank/DDBJ databases">
        <title>Strategy for survival of the halotoleranting strain Dietzia MX2 from the Yakshinskoe mineral salts deposit.</title>
        <authorList>
            <person name="Kharitonova M.A."/>
            <person name="Kupriyanova-Ashina F.G."/>
            <person name="Shakirov T.R."/>
            <person name="Vafina M.S."/>
            <person name="Ilinskaya O.N."/>
        </authorList>
    </citation>
    <scope>NUCLEOTIDE SEQUENCE [LARGE SCALE GENOMIC DNA]</scope>
    <source>
        <strain evidence="5 6">MX2</strain>
    </source>
</reference>
<keyword evidence="2 5" id="KW-0560">Oxidoreductase</keyword>
<protein>
    <recommendedName>
        <fullName evidence="3">arsenate reductase (glutathione/glutaredoxin)</fullName>
        <ecNumber evidence="3">1.20.4.1</ecNumber>
    </recommendedName>
</protein>
<dbReference type="Gene3D" id="3.40.30.10">
    <property type="entry name" value="Glutaredoxin"/>
    <property type="match status" value="1"/>
</dbReference>
<dbReference type="EMBL" id="JAUHTB010000010">
    <property type="protein sequence ID" value="MDN4506323.1"/>
    <property type="molecule type" value="Genomic_DNA"/>
</dbReference>
<dbReference type="Proteomes" id="UP001172702">
    <property type="component" value="Unassembled WGS sequence"/>
</dbReference>
<dbReference type="Pfam" id="PF03960">
    <property type="entry name" value="ArsC"/>
    <property type="match status" value="1"/>
</dbReference>
<dbReference type="InterPro" id="IPR036249">
    <property type="entry name" value="Thioredoxin-like_sf"/>
</dbReference>
<evidence type="ECO:0000256" key="2">
    <source>
        <dbReference type="ARBA" id="ARBA00023002"/>
    </source>
</evidence>
<dbReference type="RefSeq" id="WP_301162596.1">
    <property type="nucleotide sequence ID" value="NZ_JAUHTB010000010.1"/>
</dbReference>
<name>A0ABT8H1I0_9ACTN</name>
<keyword evidence="6" id="KW-1185">Reference proteome</keyword>
<proteinExistence type="inferred from homology"/>
<comment type="similarity">
    <text evidence="1 4">Belongs to the ArsC family.</text>
</comment>
<gene>
    <name evidence="5" type="primary">arsC</name>
    <name evidence="5" type="ORF">QYF62_09670</name>
</gene>
<sequence>MTAEPAERATIYHNPRCSKSRQALELLRERGVEPTVIKYLDTPPDVEQLRTLISDAGLTVREAVRVKEAEFTELGLIDASDDDLLAAMVAHPRLIERPFVVTDKGTRLARPTAAVEEIL</sequence>
<evidence type="ECO:0000313" key="5">
    <source>
        <dbReference type="EMBL" id="MDN4506323.1"/>
    </source>
</evidence>
<evidence type="ECO:0000256" key="4">
    <source>
        <dbReference type="PROSITE-ProRule" id="PRU01282"/>
    </source>
</evidence>
<dbReference type="GO" id="GO:0008794">
    <property type="term" value="F:arsenate reductase (glutaredoxin) activity"/>
    <property type="evidence" value="ECO:0007669"/>
    <property type="project" value="UniProtKB-EC"/>
</dbReference>
<accession>A0ABT8H1I0</accession>
<evidence type="ECO:0000313" key="6">
    <source>
        <dbReference type="Proteomes" id="UP001172702"/>
    </source>
</evidence>
<organism evidence="5 6">
    <name type="scientific">Dietzia maris</name>
    <dbReference type="NCBI Taxonomy" id="37915"/>
    <lineage>
        <taxon>Bacteria</taxon>
        <taxon>Bacillati</taxon>
        <taxon>Actinomycetota</taxon>
        <taxon>Actinomycetes</taxon>
        <taxon>Mycobacteriales</taxon>
        <taxon>Dietziaceae</taxon>
        <taxon>Dietzia</taxon>
    </lineage>
</organism>
<dbReference type="PANTHER" id="PTHR30041:SF5">
    <property type="entry name" value="ARSENATE REDUCTASE-RELATED"/>
    <property type="match status" value="1"/>
</dbReference>